<accession>A0A2P4T5L8</accession>
<sequence>MAAFVSIF</sequence>
<evidence type="ECO:0000313" key="1">
    <source>
        <dbReference type="EMBL" id="POI31618.1"/>
    </source>
</evidence>
<name>A0A2P4T5L8_BAMTH</name>
<protein>
    <submittedName>
        <fullName evidence="1">Uncharacterized protein</fullName>
    </submittedName>
</protein>
<comment type="caution">
    <text evidence="1">The sequence shown here is derived from an EMBL/GenBank/DDBJ whole genome shotgun (WGS) entry which is preliminary data.</text>
</comment>
<evidence type="ECO:0000313" key="2">
    <source>
        <dbReference type="Proteomes" id="UP000237246"/>
    </source>
</evidence>
<reference evidence="1 2" key="1">
    <citation type="submission" date="2018-01" db="EMBL/GenBank/DDBJ databases">
        <title>Comparison of the Chinese Bamboo Partridge and Red Junglefowl genome sequences highlights the importance of demography in genome evolution.</title>
        <authorList>
            <person name="Tiley G.P."/>
            <person name="Kimball R.T."/>
            <person name="Braun E.L."/>
            <person name="Burleigh J.G."/>
        </authorList>
    </citation>
    <scope>NUCLEOTIDE SEQUENCE [LARGE SCALE GENOMIC DNA]</scope>
    <source>
        <strain evidence="1">RTK389</strain>
        <tissue evidence="1">Blood</tissue>
    </source>
</reference>
<dbReference type="EMBL" id="PPHD01008127">
    <property type="protein sequence ID" value="POI31618.1"/>
    <property type="molecule type" value="Genomic_DNA"/>
</dbReference>
<gene>
    <name evidence="1" type="ORF">CIB84_004632</name>
</gene>
<keyword evidence="2" id="KW-1185">Reference proteome</keyword>
<proteinExistence type="predicted"/>
<organism evidence="1 2">
    <name type="scientific">Bambusicola thoracicus</name>
    <name type="common">Chinese bamboo-partridge</name>
    <name type="synonym">Perdix thoracica</name>
    <dbReference type="NCBI Taxonomy" id="9083"/>
    <lineage>
        <taxon>Eukaryota</taxon>
        <taxon>Metazoa</taxon>
        <taxon>Chordata</taxon>
        <taxon>Craniata</taxon>
        <taxon>Vertebrata</taxon>
        <taxon>Euteleostomi</taxon>
        <taxon>Archelosauria</taxon>
        <taxon>Archosauria</taxon>
        <taxon>Dinosauria</taxon>
        <taxon>Saurischia</taxon>
        <taxon>Theropoda</taxon>
        <taxon>Coelurosauria</taxon>
        <taxon>Aves</taxon>
        <taxon>Neognathae</taxon>
        <taxon>Galloanserae</taxon>
        <taxon>Galliformes</taxon>
        <taxon>Phasianidae</taxon>
        <taxon>Perdicinae</taxon>
        <taxon>Bambusicola</taxon>
    </lineage>
</organism>
<dbReference type="Proteomes" id="UP000237246">
    <property type="component" value="Unassembled WGS sequence"/>
</dbReference>